<comment type="caution">
    <text evidence="1">The sequence shown here is derived from an EMBL/GenBank/DDBJ whole genome shotgun (WGS) entry which is preliminary data.</text>
</comment>
<sequence length="138" mass="14472">AGPPPAAVPGARPAIAAWPVAALRLSVPAVSSDVQLTLQLSAKSQDGIAQRRVQLGHVEWQHVAVGVFVLKVHAVEAHHEAERDEDGANDSQHLHYLIHAVALVGEEEVGQRRNVVAVAFGQVQGLNGVVVGIAVIGF</sequence>
<organism evidence="1">
    <name type="scientific">Tanacetum cinerariifolium</name>
    <name type="common">Dalmatian daisy</name>
    <name type="synonym">Chrysanthemum cinerariifolium</name>
    <dbReference type="NCBI Taxonomy" id="118510"/>
    <lineage>
        <taxon>Eukaryota</taxon>
        <taxon>Viridiplantae</taxon>
        <taxon>Streptophyta</taxon>
        <taxon>Embryophyta</taxon>
        <taxon>Tracheophyta</taxon>
        <taxon>Spermatophyta</taxon>
        <taxon>Magnoliopsida</taxon>
        <taxon>eudicotyledons</taxon>
        <taxon>Gunneridae</taxon>
        <taxon>Pentapetalae</taxon>
        <taxon>asterids</taxon>
        <taxon>campanulids</taxon>
        <taxon>Asterales</taxon>
        <taxon>Asteraceae</taxon>
        <taxon>Asteroideae</taxon>
        <taxon>Anthemideae</taxon>
        <taxon>Anthemidinae</taxon>
        <taxon>Tanacetum</taxon>
    </lineage>
</organism>
<protein>
    <submittedName>
        <fullName evidence="1">Uncharacterized protein</fullName>
    </submittedName>
</protein>
<gene>
    <name evidence="1" type="ORF">Tci_874447</name>
</gene>
<evidence type="ECO:0000313" key="1">
    <source>
        <dbReference type="EMBL" id="GFD02478.1"/>
    </source>
</evidence>
<reference evidence="1" key="1">
    <citation type="journal article" date="2019" name="Sci. Rep.">
        <title>Draft genome of Tanacetum cinerariifolium, the natural source of mosquito coil.</title>
        <authorList>
            <person name="Yamashiro T."/>
            <person name="Shiraishi A."/>
            <person name="Satake H."/>
            <person name="Nakayama K."/>
        </authorList>
    </citation>
    <scope>NUCLEOTIDE SEQUENCE</scope>
</reference>
<dbReference type="AlphaFoldDB" id="A0A699SZI9"/>
<accession>A0A699SZI9</accession>
<dbReference type="EMBL" id="BKCJ011198340">
    <property type="protein sequence ID" value="GFD02478.1"/>
    <property type="molecule type" value="Genomic_DNA"/>
</dbReference>
<feature type="non-terminal residue" evidence="1">
    <location>
        <position position="1"/>
    </location>
</feature>
<proteinExistence type="predicted"/>
<name>A0A699SZI9_TANCI</name>